<sequence length="130" mass="14848">MLPFVITKYLIVLTIITILIIAETDAQVGVQTRLSFNNNLAGANSLNRNANAIQRFNVELRDEREDQTTTRAPQTTSNPLLQLLQLYFRNLSQRPIPSAGFPSLPQYPSYSGYGAYGGYRPYSYYYYCYE</sequence>
<evidence type="ECO:0000313" key="3">
    <source>
        <dbReference type="WBParaSite" id="EN70_10383"/>
    </source>
</evidence>
<dbReference type="Proteomes" id="UP000095285">
    <property type="component" value="Unassembled WGS sequence"/>
</dbReference>
<keyword evidence="2" id="KW-1185">Reference proteome</keyword>
<reference evidence="3" key="2">
    <citation type="submission" date="2016-11" db="UniProtKB">
        <authorList>
            <consortium name="WormBaseParasite"/>
        </authorList>
    </citation>
    <scope>IDENTIFICATION</scope>
</reference>
<reference evidence="2" key="1">
    <citation type="submission" date="2012-04" db="EMBL/GenBank/DDBJ databases">
        <title>The Genome Sequence of Loa loa.</title>
        <authorList>
            <consortium name="The Broad Institute Genome Sequencing Platform"/>
            <consortium name="Broad Institute Genome Sequencing Center for Infectious Disease"/>
            <person name="Nutman T.B."/>
            <person name="Fink D.L."/>
            <person name="Russ C."/>
            <person name="Young S."/>
            <person name="Zeng Q."/>
            <person name="Gargeya S."/>
            <person name="Alvarado L."/>
            <person name="Berlin A."/>
            <person name="Chapman S.B."/>
            <person name="Chen Z."/>
            <person name="Freedman E."/>
            <person name="Gellesch M."/>
            <person name="Goldberg J."/>
            <person name="Griggs A."/>
            <person name="Gujja S."/>
            <person name="Heilman E.R."/>
            <person name="Heiman D."/>
            <person name="Howarth C."/>
            <person name="Mehta T."/>
            <person name="Neiman D."/>
            <person name="Pearson M."/>
            <person name="Roberts A."/>
            <person name="Saif S."/>
            <person name="Shea T."/>
            <person name="Shenoy N."/>
            <person name="Sisk P."/>
            <person name="Stolte C."/>
            <person name="Sykes S."/>
            <person name="White J."/>
            <person name="Yandava C."/>
            <person name="Haas B."/>
            <person name="Henn M.R."/>
            <person name="Nusbaum C."/>
            <person name="Birren B."/>
        </authorList>
    </citation>
    <scope>NUCLEOTIDE SEQUENCE [LARGE SCALE GENOMIC DNA]</scope>
</reference>
<dbReference type="WBParaSite" id="EN70_10383">
    <property type="protein sequence ID" value="EN70_10383"/>
    <property type="gene ID" value="EN70_10383"/>
</dbReference>
<feature type="signal peptide" evidence="1">
    <location>
        <begin position="1"/>
        <end position="26"/>
    </location>
</feature>
<feature type="chain" id="PRO_5009309947" evidence="1">
    <location>
        <begin position="27"/>
        <end position="130"/>
    </location>
</feature>
<organism evidence="2 3">
    <name type="scientific">Loa loa</name>
    <name type="common">Eye worm</name>
    <name type="synonym">Filaria loa</name>
    <dbReference type="NCBI Taxonomy" id="7209"/>
    <lineage>
        <taxon>Eukaryota</taxon>
        <taxon>Metazoa</taxon>
        <taxon>Ecdysozoa</taxon>
        <taxon>Nematoda</taxon>
        <taxon>Chromadorea</taxon>
        <taxon>Rhabditida</taxon>
        <taxon>Spirurina</taxon>
        <taxon>Spiruromorpha</taxon>
        <taxon>Filarioidea</taxon>
        <taxon>Onchocercidae</taxon>
        <taxon>Loa</taxon>
    </lineage>
</organism>
<evidence type="ECO:0000256" key="1">
    <source>
        <dbReference type="SAM" id="SignalP"/>
    </source>
</evidence>
<name>A0A1I7V6E5_LOALO</name>
<accession>A0A1I7V6E5</accession>
<protein>
    <submittedName>
        <fullName evidence="3">Uncharacterized protein</fullName>
    </submittedName>
</protein>
<dbReference type="InParanoid" id="A0A1I7V6E5"/>
<proteinExistence type="predicted"/>
<evidence type="ECO:0000313" key="2">
    <source>
        <dbReference type="Proteomes" id="UP000095285"/>
    </source>
</evidence>
<gene>
    <name evidence="3" type="primary">LOAG_16191</name>
</gene>
<keyword evidence="1" id="KW-0732">Signal</keyword>
<dbReference type="AlphaFoldDB" id="A0A1I7V6E5"/>